<accession>A0A4Q9PBQ8</accession>
<feature type="compositionally biased region" description="Low complexity" evidence="1">
    <location>
        <begin position="141"/>
        <end position="160"/>
    </location>
</feature>
<sequence>MVRNPYIRSFSTPQPSRSRYPEAVWRLSLTDAHEHRPFDSWGLQDRLCTQCGSRGRLIERVAFREGRAGEWYRLCIACGNIHFPPQPGTPPDLAAAIENARRESELQKLTGSSRSVGRPRSAPTTSGRRQGPVRGARRARGSLTPGPSGSSSVPGSGTVPFTPSSGCSSPEDPFVQVAQDEALARALQARFDEEAKTLVTHAPPSAANTLTKPRTFLEMAQELLAMTQGFDFAEDASGGSSQVANTKSPSSQSSRLPETAVREQSESLLETPTPAPRKRRIEHYVPPLVLMPPARPSAFPGAEPAMSGAPVPSSCVTGIQLPSEVIDISSDSSSEEDGSAAKPADHSRESSVISITDSEDERDVCPRKPFVRRVAITPSDVIEISDSEESDAGSTASKKENIGSSGDDVSSSKQSLPGLLASRSATCLTDLVASDSCPSDHTDDDCAVQPTEAAPVADGLTVPYVVRADADWLPFGDIFWFEIYPSLANLADGPFPVFKQATKWMLRVVIWDSNDLAPANKMITLDQPRCEIVLARYHIVRRVFDYTQVYKFRIWNLATTDWQHVSQTYGTCTMVERRSQKGKERATD</sequence>
<dbReference type="AlphaFoldDB" id="A0A4Q9PBQ8"/>
<feature type="region of interest" description="Disordered" evidence="1">
    <location>
        <begin position="235"/>
        <end position="280"/>
    </location>
</feature>
<proteinExistence type="predicted"/>
<dbReference type="Proteomes" id="UP000292082">
    <property type="component" value="Unassembled WGS sequence"/>
</dbReference>
<feature type="region of interest" description="Disordered" evidence="1">
    <location>
        <begin position="328"/>
        <end position="364"/>
    </location>
</feature>
<keyword evidence="3" id="KW-1185">Reference proteome</keyword>
<reference evidence="2 3" key="1">
    <citation type="submission" date="2019-01" db="EMBL/GenBank/DDBJ databases">
        <title>Draft genome sequences of three monokaryotic isolates of the white-rot basidiomycete fungus Dichomitus squalens.</title>
        <authorList>
            <consortium name="DOE Joint Genome Institute"/>
            <person name="Lopez S.C."/>
            <person name="Andreopoulos B."/>
            <person name="Pangilinan J."/>
            <person name="Lipzen A."/>
            <person name="Riley R."/>
            <person name="Ahrendt S."/>
            <person name="Ng V."/>
            <person name="Barry K."/>
            <person name="Daum C."/>
            <person name="Grigoriev I.V."/>
            <person name="Hilden K.S."/>
            <person name="Makela M.R."/>
            <person name="de Vries R.P."/>
        </authorList>
    </citation>
    <scope>NUCLEOTIDE SEQUENCE [LARGE SCALE GENOMIC DNA]</scope>
    <source>
        <strain evidence="2 3">CBS 464.89</strain>
    </source>
</reference>
<evidence type="ECO:0000313" key="3">
    <source>
        <dbReference type="Proteomes" id="UP000292082"/>
    </source>
</evidence>
<gene>
    <name evidence="2" type="ORF">BD310DRAFT_982184</name>
</gene>
<feature type="compositionally biased region" description="Low complexity" evidence="1">
    <location>
        <begin position="403"/>
        <end position="412"/>
    </location>
</feature>
<dbReference type="EMBL" id="ML145274">
    <property type="protein sequence ID" value="TBU51958.1"/>
    <property type="molecule type" value="Genomic_DNA"/>
</dbReference>
<name>A0A4Q9PBQ8_9APHY</name>
<evidence type="ECO:0000256" key="1">
    <source>
        <dbReference type="SAM" id="MobiDB-lite"/>
    </source>
</evidence>
<feature type="region of interest" description="Disordered" evidence="1">
    <location>
        <begin position="105"/>
        <end position="172"/>
    </location>
</feature>
<evidence type="ECO:0000313" key="2">
    <source>
        <dbReference type="EMBL" id="TBU51958.1"/>
    </source>
</evidence>
<protein>
    <submittedName>
        <fullName evidence="2">Uncharacterized protein</fullName>
    </submittedName>
</protein>
<organism evidence="2 3">
    <name type="scientific">Dichomitus squalens</name>
    <dbReference type="NCBI Taxonomy" id="114155"/>
    <lineage>
        <taxon>Eukaryota</taxon>
        <taxon>Fungi</taxon>
        <taxon>Dikarya</taxon>
        <taxon>Basidiomycota</taxon>
        <taxon>Agaricomycotina</taxon>
        <taxon>Agaricomycetes</taxon>
        <taxon>Polyporales</taxon>
        <taxon>Polyporaceae</taxon>
        <taxon>Dichomitus</taxon>
    </lineage>
</organism>
<feature type="compositionally biased region" description="Polar residues" evidence="1">
    <location>
        <begin position="238"/>
        <end position="256"/>
    </location>
</feature>
<feature type="region of interest" description="Disordered" evidence="1">
    <location>
        <begin position="382"/>
        <end position="415"/>
    </location>
</feature>